<name>A0A7W6GB22_9HYPH</name>
<reference evidence="1 2" key="1">
    <citation type="submission" date="2020-08" db="EMBL/GenBank/DDBJ databases">
        <title>Genomic Encyclopedia of Type Strains, Phase IV (KMG-IV): sequencing the most valuable type-strain genomes for metagenomic binning, comparative biology and taxonomic classification.</title>
        <authorList>
            <person name="Goeker M."/>
        </authorList>
    </citation>
    <scope>NUCLEOTIDE SEQUENCE [LARGE SCALE GENOMIC DNA]</scope>
    <source>
        <strain evidence="1 2">DSM 26575</strain>
    </source>
</reference>
<dbReference type="PIRSF" id="PIRSF031878">
    <property type="entry name" value="UCP031878"/>
    <property type="match status" value="1"/>
</dbReference>
<sequence length="213" mass="23545">MRLNTTIQIFDYWNKLRGSEIAPLRTQVEPRDIRHLLSSLFMLETSGAGRITFRLAGTRICDLFGHDLGGSCLSELWAHGHEDMEKTAIGVMEHGIPALLNATGYSTAGHRAAFEIILLPLRDADGECGKLLGAIAPATTASWLEVVPLQFLALDRSRLLHEQLYPLANTTQGANEPQAATGRSRSIADTVRRLMSSLIDDPAKRDAPFRHYR</sequence>
<evidence type="ECO:0008006" key="3">
    <source>
        <dbReference type="Google" id="ProtNLM"/>
    </source>
</evidence>
<accession>A0A7W6GB22</accession>
<dbReference type="Proteomes" id="UP000582090">
    <property type="component" value="Unassembled WGS sequence"/>
</dbReference>
<organism evidence="1 2">
    <name type="scientific">Rhizobium metallidurans</name>
    <dbReference type="NCBI Taxonomy" id="1265931"/>
    <lineage>
        <taxon>Bacteria</taxon>
        <taxon>Pseudomonadati</taxon>
        <taxon>Pseudomonadota</taxon>
        <taxon>Alphaproteobacteria</taxon>
        <taxon>Hyphomicrobiales</taxon>
        <taxon>Rhizobiaceae</taxon>
        <taxon>Rhizobium/Agrobacterium group</taxon>
        <taxon>Rhizobium</taxon>
    </lineage>
</organism>
<protein>
    <recommendedName>
        <fullName evidence="3">PAS domain-containing protein</fullName>
    </recommendedName>
</protein>
<dbReference type="EMBL" id="JACIDW010000005">
    <property type="protein sequence ID" value="MBB3964570.1"/>
    <property type="molecule type" value="Genomic_DNA"/>
</dbReference>
<evidence type="ECO:0000313" key="1">
    <source>
        <dbReference type="EMBL" id="MBB3964570.1"/>
    </source>
</evidence>
<evidence type="ECO:0000313" key="2">
    <source>
        <dbReference type="Proteomes" id="UP000582090"/>
    </source>
</evidence>
<dbReference type="InterPro" id="IPR009922">
    <property type="entry name" value="DUF1457"/>
</dbReference>
<dbReference type="Pfam" id="PF07310">
    <property type="entry name" value="PAS_5"/>
    <property type="match status" value="1"/>
</dbReference>
<keyword evidence="2" id="KW-1185">Reference proteome</keyword>
<proteinExistence type="predicted"/>
<dbReference type="RefSeq" id="WP_246400162.1">
    <property type="nucleotide sequence ID" value="NZ_JACIDW010000005.1"/>
</dbReference>
<gene>
    <name evidence="1" type="ORF">GGQ67_002231</name>
</gene>
<comment type="caution">
    <text evidence="1">The sequence shown here is derived from an EMBL/GenBank/DDBJ whole genome shotgun (WGS) entry which is preliminary data.</text>
</comment>
<dbReference type="AlphaFoldDB" id="A0A7W6GB22"/>